<evidence type="ECO:0000313" key="2">
    <source>
        <dbReference type="Proteomes" id="UP000314294"/>
    </source>
</evidence>
<protein>
    <submittedName>
        <fullName evidence="1">Uncharacterized protein</fullName>
    </submittedName>
</protein>
<sequence>MSQMSCGHTWKKATTRSARHRWKTKTRILDICLRCLQRTSSRELLRMAALMKMTLRSAISSLARLSSLAATSAKLLAFRGHIVVSERVQTRQQRNRLPMENLWKSFSSRLMNSKGK</sequence>
<dbReference type="AlphaFoldDB" id="A0A4Z2HJ79"/>
<accession>A0A4Z2HJ79</accession>
<proteinExistence type="predicted"/>
<gene>
    <name evidence="1" type="ORF">EYF80_024180</name>
</gene>
<reference evidence="1 2" key="1">
    <citation type="submission" date="2019-03" db="EMBL/GenBank/DDBJ databases">
        <title>First draft genome of Liparis tanakae, snailfish: a comprehensive survey of snailfish specific genes.</title>
        <authorList>
            <person name="Kim W."/>
            <person name="Song I."/>
            <person name="Jeong J.-H."/>
            <person name="Kim D."/>
            <person name="Kim S."/>
            <person name="Ryu S."/>
            <person name="Song J.Y."/>
            <person name="Lee S.K."/>
        </authorList>
    </citation>
    <scope>NUCLEOTIDE SEQUENCE [LARGE SCALE GENOMIC DNA]</scope>
    <source>
        <tissue evidence="1">Muscle</tissue>
    </source>
</reference>
<keyword evidence="2" id="KW-1185">Reference proteome</keyword>
<name>A0A4Z2HJ79_9TELE</name>
<comment type="caution">
    <text evidence="1">The sequence shown here is derived from an EMBL/GenBank/DDBJ whole genome shotgun (WGS) entry which is preliminary data.</text>
</comment>
<evidence type="ECO:0000313" key="1">
    <source>
        <dbReference type="EMBL" id="TNN65651.1"/>
    </source>
</evidence>
<dbReference type="EMBL" id="SRLO01000232">
    <property type="protein sequence ID" value="TNN65651.1"/>
    <property type="molecule type" value="Genomic_DNA"/>
</dbReference>
<organism evidence="1 2">
    <name type="scientific">Liparis tanakae</name>
    <name type="common">Tanaka's snailfish</name>
    <dbReference type="NCBI Taxonomy" id="230148"/>
    <lineage>
        <taxon>Eukaryota</taxon>
        <taxon>Metazoa</taxon>
        <taxon>Chordata</taxon>
        <taxon>Craniata</taxon>
        <taxon>Vertebrata</taxon>
        <taxon>Euteleostomi</taxon>
        <taxon>Actinopterygii</taxon>
        <taxon>Neopterygii</taxon>
        <taxon>Teleostei</taxon>
        <taxon>Neoteleostei</taxon>
        <taxon>Acanthomorphata</taxon>
        <taxon>Eupercaria</taxon>
        <taxon>Perciformes</taxon>
        <taxon>Cottioidei</taxon>
        <taxon>Cottales</taxon>
        <taxon>Liparidae</taxon>
        <taxon>Liparis</taxon>
    </lineage>
</organism>
<dbReference type="Proteomes" id="UP000314294">
    <property type="component" value="Unassembled WGS sequence"/>
</dbReference>